<dbReference type="PANTHER" id="PTHR43628">
    <property type="entry name" value="ACTIVATOR OF C KINASE PROTEIN 1-RELATED"/>
    <property type="match status" value="1"/>
</dbReference>
<dbReference type="OrthoDB" id="2384430at2759"/>
<comment type="caution">
    <text evidence="1">The sequence shown here is derived from an EMBL/GenBank/DDBJ whole genome shotgun (WGS) entry which is preliminary data.</text>
</comment>
<evidence type="ECO:0000313" key="1">
    <source>
        <dbReference type="EMBL" id="EJK61952.1"/>
    </source>
</evidence>
<protein>
    <submittedName>
        <fullName evidence="1">Uncharacterized protein</fullName>
    </submittedName>
</protein>
<dbReference type="InterPro" id="IPR011990">
    <property type="entry name" value="TPR-like_helical_dom_sf"/>
</dbReference>
<dbReference type="Gene3D" id="1.25.40.10">
    <property type="entry name" value="Tetratricopeptide repeat domain"/>
    <property type="match status" value="1"/>
</dbReference>
<organism evidence="1 2">
    <name type="scientific">Thalassiosira oceanica</name>
    <name type="common">Marine diatom</name>
    <dbReference type="NCBI Taxonomy" id="159749"/>
    <lineage>
        <taxon>Eukaryota</taxon>
        <taxon>Sar</taxon>
        <taxon>Stramenopiles</taxon>
        <taxon>Ochrophyta</taxon>
        <taxon>Bacillariophyta</taxon>
        <taxon>Coscinodiscophyceae</taxon>
        <taxon>Thalassiosirophycidae</taxon>
        <taxon>Thalassiosirales</taxon>
        <taxon>Thalassiosiraceae</taxon>
        <taxon>Thalassiosira</taxon>
    </lineage>
</organism>
<dbReference type="Proteomes" id="UP000266841">
    <property type="component" value="Unassembled WGS sequence"/>
</dbReference>
<name>K0SUJ9_THAOC</name>
<dbReference type="SUPFAM" id="SSF81901">
    <property type="entry name" value="HCP-like"/>
    <property type="match status" value="1"/>
</dbReference>
<dbReference type="InterPro" id="IPR052945">
    <property type="entry name" value="Mitotic_Regulator"/>
</dbReference>
<proteinExistence type="predicted"/>
<accession>K0SUJ9</accession>
<dbReference type="SMART" id="SM00671">
    <property type="entry name" value="SEL1"/>
    <property type="match status" value="2"/>
</dbReference>
<dbReference type="EMBL" id="AGNL01019276">
    <property type="protein sequence ID" value="EJK61952.1"/>
    <property type="molecule type" value="Genomic_DNA"/>
</dbReference>
<gene>
    <name evidence="1" type="ORF">THAOC_17466</name>
</gene>
<dbReference type="Pfam" id="PF08238">
    <property type="entry name" value="Sel1"/>
    <property type="match status" value="2"/>
</dbReference>
<evidence type="ECO:0000313" key="2">
    <source>
        <dbReference type="Proteomes" id="UP000266841"/>
    </source>
</evidence>
<dbReference type="InterPro" id="IPR006597">
    <property type="entry name" value="Sel1-like"/>
</dbReference>
<sequence length="149" mass="15878">KACKQRAAELKDGAAVQSGAREAGGGILPNLHSADSVTHGDAAILAMIQTRVAKKDPVAIYYLGEKFFHGELGLQKDMRRAVELWTEAAELGSVEALGCLGGTYHSGNGVQEDKAKGVEFWTKAAMQGHDQRGTILGVTRDRRGTTTVQ</sequence>
<feature type="non-terminal residue" evidence="1">
    <location>
        <position position="1"/>
    </location>
</feature>
<dbReference type="PANTHER" id="PTHR43628:SF1">
    <property type="entry name" value="CHITIN SYNTHASE REGULATORY FACTOR 2-RELATED"/>
    <property type="match status" value="1"/>
</dbReference>
<dbReference type="AlphaFoldDB" id="K0SUJ9"/>
<keyword evidence="2" id="KW-1185">Reference proteome</keyword>
<reference evidence="1 2" key="1">
    <citation type="journal article" date="2012" name="Genome Biol.">
        <title>Genome and low-iron response of an oceanic diatom adapted to chronic iron limitation.</title>
        <authorList>
            <person name="Lommer M."/>
            <person name="Specht M."/>
            <person name="Roy A.S."/>
            <person name="Kraemer L."/>
            <person name="Andreson R."/>
            <person name="Gutowska M.A."/>
            <person name="Wolf J."/>
            <person name="Bergner S.V."/>
            <person name="Schilhabel M.B."/>
            <person name="Klostermeier U.C."/>
            <person name="Beiko R.G."/>
            <person name="Rosenstiel P."/>
            <person name="Hippler M."/>
            <person name="Laroche J."/>
        </authorList>
    </citation>
    <scope>NUCLEOTIDE SEQUENCE [LARGE SCALE GENOMIC DNA]</scope>
    <source>
        <strain evidence="1 2">CCMP1005</strain>
    </source>
</reference>